<feature type="compositionally biased region" description="Polar residues" evidence="1">
    <location>
        <begin position="1"/>
        <end position="19"/>
    </location>
</feature>
<organism evidence="2 3">
    <name type="scientific">Sphingobium yanoikuyae</name>
    <name type="common">Sphingomonas yanoikuyae</name>
    <dbReference type="NCBI Taxonomy" id="13690"/>
    <lineage>
        <taxon>Bacteria</taxon>
        <taxon>Pseudomonadati</taxon>
        <taxon>Pseudomonadota</taxon>
        <taxon>Alphaproteobacteria</taxon>
        <taxon>Sphingomonadales</taxon>
        <taxon>Sphingomonadaceae</taxon>
        <taxon>Sphingobium</taxon>
    </lineage>
</organism>
<evidence type="ECO:0000256" key="1">
    <source>
        <dbReference type="SAM" id="MobiDB-lite"/>
    </source>
</evidence>
<dbReference type="Proteomes" id="UP001162318">
    <property type="component" value="Unassembled WGS sequence"/>
</dbReference>
<gene>
    <name evidence="2" type="ORF">N5J77_09155</name>
</gene>
<proteinExistence type="predicted"/>
<comment type="caution">
    <text evidence="2">The sequence shown here is derived from an EMBL/GenBank/DDBJ whole genome shotgun (WGS) entry which is preliminary data.</text>
</comment>
<dbReference type="RefSeq" id="WP_279729008.1">
    <property type="nucleotide sequence ID" value="NZ_JAOCKX010000010.1"/>
</dbReference>
<reference evidence="2" key="1">
    <citation type="submission" date="2022-09" db="EMBL/GenBank/DDBJ databases">
        <title>Intensive care unit water sources are persistently colonized with multi-drug resistant bacteria and are the site of extensive horizontal gene transfer of antibiotic resistance genes.</title>
        <authorList>
            <person name="Diorio-Toth L."/>
        </authorList>
    </citation>
    <scope>NUCLEOTIDE SEQUENCE</scope>
    <source>
        <strain evidence="2">GD03659</strain>
    </source>
</reference>
<name>A0AA42WT64_SPHYA</name>
<accession>A0AA42WT64</accession>
<evidence type="ECO:0000313" key="3">
    <source>
        <dbReference type="Proteomes" id="UP001162318"/>
    </source>
</evidence>
<dbReference type="EMBL" id="JAOCKX010000010">
    <property type="protein sequence ID" value="MDH2131288.1"/>
    <property type="molecule type" value="Genomic_DNA"/>
</dbReference>
<feature type="region of interest" description="Disordered" evidence="1">
    <location>
        <begin position="1"/>
        <end position="37"/>
    </location>
</feature>
<sequence>MAQQLDQRRSTAQPANTRRSVGRARRLPATSPSESQVTAHDITEMERLIRAETYRDVILTNPALVASAKQQIAHLIDDGEATLGQRLWHALLDQPHSFILACMTADDAEGRLLRSNNPFSTLIGERETSERVKTWRMAKARLSPKQT</sequence>
<dbReference type="AlphaFoldDB" id="A0AA42WT64"/>
<evidence type="ECO:0000313" key="2">
    <source>
        <dbReference type="EMBL" id="MDH2131288.1"/>
    </source>
</evidence>
<protein>
    <submittedName>
        <fullName evidence="2">Uncharacterized protein</fullName>
    </submittedName>
</protein>